<reference evidence="1" key="1">
    <citation type="journal article" date="2014" name="Front. Microbiol.">
        <title>High frequency of phylogenetically diverse reductive dehalogenase-homologous genes in deep subseafloor sedimentary metagenomes.</title>
        <authorList>
            <person name="Kawai M."/>
            <person name="Futagami T."/>
            <person name="Toyoda A."/>
            <person name="Takaki Y."/>
            <person name="Nishi S."/>
            <person name="Hori S."/>
            <person name="Arai W."/>
            <person name="Tsubouchi T."/>
            <person name="Morono Y."/>
            <person name="Uchiyama I."/>
            <person name="Ito T."/>
            <person name="Fujiyama A."/>
            <person name="Inagaki F."/>
            <person name="Takami H."/>
        </authorList>
    </citation>
    <scope>NUCLEOTIDE SEQUENCE</scope>
    <source>
        <strain evidence="1">Expedition CK06-06</strain>
    </source>
</reference>
<evidence type="ECO:0000313" key="1">
    <source>
        <dbReference type="EMBL" id="GAH92073.1"/>
    </source>
</evidence>
<sequence length="49" mass="5465">EFVVVYSPKKLVLDPLHIYTTMESELSTALYEGLLTYHPFTLAPIPGVA</sequence>
<accession>X1LD68</accession>
<dbReference type="AlphaFoldDB" id="X1LD68"/>
<organism evidence="1">
    <name type="scientific">marine sediment metagenome</name>
    <dbReference type="NCBI Taxonomy" id="412755"/>
    <lineage>
        <taxon>unclassified sequences</taxon>
        <taxon>metagenomes</taxon>
        <taxon>ecological metagenomes</taxon>
    </lineage>
</organism>
<protein>
    <submittedName>
        <fullName evidence="1">Uncharacterized protein</fullName>
    </submittedName>
</protein>
<dbReference type="EMBL" id="BARU01049295">
    <property type="protein sequence ID" value="GAH92073.1"/>
    <property type="molecule type" value="Genomic_DNA"/>
</dbReference>
<gene>
    <name evidence="1" type="ORF">S03H2_72674</name>
</gene>
<name>X1LD68_9ZZZZ</name>
<feature type="non-terminal residue" evidence="1">
    <location>
        <position position="1"/>
    </location>
</feature>
<comment type="caution">
    <text evidence="1">The sequence shown here is derived from an EMBL/GenBank/DDBJ whole genome shotgun (WGS) entry which is preliminary data.</text>
</comment>
<proteinExistence type="predicted"/>
<feature type="non-terminal residue" evidence="1">
    <location>
        <position position="49"/>
    </location>
</feature>